<feature type="domain" description="Response regulatory" evidence="2">
    <location>
        <begin position="3"/>
        <end position="116"/>
    </location>
</feature>
<evidence type="ECO:0000313" key="5">
    <source>
        <dbReference type="Proteomes" id="UP000309788"/>
    </source>
</evidence>
<dbReference type="PROSITE" id="PS50930">
    <property type="entry name" value="HTH_LYTTR"/>
    <property type="match status" value="1"/>
</dbReference>
<accession>A0A5R9KFA1</accession>
<dbReference type="PANTHER" id="PTHR37299">
    <property type="entry name" value="TRANSCRIPTIONAL REGULATOR-RELATED"/>
    <property type="match status" value="1"/>
</dbReference>
<reference evidence="4 5" key="1">
    <citation type="submission" date="2019-05" db="EMBL/GenBank/DDBJ databases">
        <authorList>
            <person name="Qu J.-H."/>
        </authorList>
    </citation>
    <scope>NUCLEOTIDE SEQUENCE [LARGE SCALE GENOMIC DNA]</scope>
    <source>
        <strain evidence="4 5">Z12</strain>
    </source>
</reference>
<dbReference type="Pfam" id="PF04397">
    <property type="entry name" value="LytTR"/>
    <property type="match status" value="1"/>
</dbReference>
<dbReference type="PANTHER" id="PTHR37299:SF1">
    <property type="entry name" value="STAGE 0 SPORULATION PROTEIN A HOMOLOG"/>
    <property type="match status" value="1"/>
</dbReference>
<keyword evidence="5" id="KW-1185">Reference proteome</keyword>
<dbReference type="EMBL" id="VCEI01000021">
    <property type="protein sequence ID" value="TLU94784.1"/>
    <property type="molecule type" value="Genomic_DNA"/>
</dbReference>
<dbReference type="RefSeq" id="WP_138281410.1">
    <property type="nucleotide sequence ID" value="NZ_BMGE01000002.1"/>
</dbReference>
<dbReference type="SMART" id="SM00850">
    <property type="entry name" value="LytTR"/>
    <property type="match status" value="1"/>
</dbReference>
<protein>
    <submittedName>
        <fullName evidence="4">Response regulator transcription factor</fullName>
    </submittedName>
</protein>
<evidence type="ECO:0000259" key="3">
    <source>
        <dbReference type="PROSITE" id="PS50930"/>
    </source>
</evidence>
<dbReference type="Gene3D" id="3.40.50.2300">
    <property type="match status" value="1"/>
</dbReference>
<dbReference type="Proteomes" id="UP000309788">
    <property type="component" value="Unassembled WGS sequence"/>
</dbReference>
<organism evidence="4 5">
    <name type="scientific">Dyadobacter sediminis</name>
    <dbReference type="NCBI Taxonomy" id="1493691"/>
    <lineage>
        <taxon>Bacteria</taxon>
        <taxon>Pseudomonadati</taxon>
        <taxon>Bacteroidota</taxon>
        <taxon>Cytophagia</taxon>
        <taxon>Cytophagales</taxon>
        <taxon>Spirosomataceae</taxon>
        <taxon>Dyadobacter</taxon>
    </lineage>
</organism>
<dbReference type="Pfam" id="PF00072">
    <property type="entry name" value="Response_reg"/>
    <property type="match status" value="1"/>
</dbReference>
<feature type="modified residue" description="4-aspartylphosphate" evidence="1">
    <location>
        <position position="56"/>
    </location>
</feature>
<dbReference type="SMART" id="SM00448">
    <property type="entry name" value="REC"/>
    <property type="match status" value="1"/>
</dbReference>
<keyword evidence="1" id="KW-0597">Phosphoprotein</keyword>
<evidence type="ECO:0000313" key="4">
    <source>
        <dbReference type="EMBL" id="TLU94784.1"/>
    </source>
</evidence>
<dbReference type="SUPFAM" id="SSF52172">
    <property type="entry name" value="CheY-like"/>
    <property type="match status" value="1"/>
</dbReference>
<dbReference type="Gene3D" id="2.40.50.1020">
    <property type="entry name" value="LytTr DNA-binding domain"/>
    <property type="match status" value="1"/>
</dbReference>
<dbReference type="GO" id="GO:0003677">
    <property type="term" value="F:DNA binding"/>
    <property type="evidence" value="ECO:0007669"/>
    <property type="project" value="InterPro"/>
</dbReference>
<dbReference type="OrthoDB" id="1646880at2"/>
<proteinExistence type="predicted"/>
<dbReference type="InterPro" id="IPR046947">
    <property type="entry name" value="LytR-like"/>
</dbReference>
<dbReference type="AlphaFoldDB" id="A0A5R9KFA1"/>
<gene>
    <name evidence="4" type="ORF">FEM55_11225</name>
</gene>
<feature type="domain" description="HTH LytTR-type" evidence="3">
    <location>
        <begin position="147"/>
        <end position="219"/>
    </location>
</feature>
<comment type="caution">
    <text evidence="4">The sequence shown here is derived from an EMBL/GenBank/DDBJ whole genome shotgun (WGS) entry which is preliminary data.</text>
</comment>
<dbReference type="InterPro" id="IPR001789">
    <property type="entry name" value="Sig_transdc_resp-reg_receiver"/>
</dbReference>
<dbReference type="PROSITE" id="PS50110">
    <property type="entry name" value="RESPONSE_REGULATORY"/>
    <property type="match status" value="1"/>
</dbReference>
<dbReference type="InterPro" id="IPR011006">
    <property type="entry name" value="CheY-like_superfamily"/>
</dbReference>
<name>A0A5R9KFA1_9BACT</name>
<dbReference type="GO" id="GO:0000156">
    <property type="term" value="F:phosphorelay response regulator activity"/>
    <property type="evidence" value="ECO:0007669"/>
    <property type="project" value="InterPro"/>
</dbReference>
<evidence type="ECO:0000259" key="2">
    <source>
        <dbReference type="PROSITE" id="PS50110"/>
    </source>
</evidence>
<dbReference type="InterPro" id="IPR007492">
    <property type="entry name" value="LytTR_DNA-bd_dom"/>
</dbReference>
<sequence length="264" mass="30323">MTNVLIIESKLQDANALKRMIEQANPDYNICGVVNSVKDARNWIMNNKSPQLIFCDIQLPDGSGFDLFGSLPVAAPVIFCSNTQEHAFKAFENNAIDYLVKPFSSDRLQKSFRKFTQFRQLFGQQTVSQAQDFNHAVSNVSKYKSSLLVYYQDKIIPISLDKLDFIYYNNYQVNVHTQNAQYETRDTLNSIINSLNPHDFFRANRQFIIHRKSVTSIQQYFGRKLLVGTSFPTPEPVIISKANASEFLKWVEGLNKVPEYSVMH</sequence>
<evidence type="ECO:0000256" key="1">
    <source>
        <dbReference type="PROSITE-ProRule" id="PRU00169"/>
    </source>
</evidence>